<feature type="region of interest" description="Disordered" evidence="1">
    <location>
        <begin position="1"/>
        <end position="22"/>
    </location>
</feature>
<sequence length="133" mass="14127">MGSAAAWAMQQTSPAQTREPPLCTDQLPPRAVKLVYVDVAPGVAGPVVTPELCVVRSGTQVVWRKSADAQESFELTFAEAPGGTAATQFLSRPVGNRQEVLITAKPVTSTSEIPYDARIGVSRIDPGIKIVPR</sequence>
<evidence type="ECO:0000313" key="3">
    <source>
        <dbReference type="Proteomes" id="UP000050836"/>
    </source>
</evidence>
<protein>
    <submittedName>
        <fullName evidence="2">Uncharacterized protein</fullName>
    </submittedName>
</protein>
<evidence type="ECO:0000313" key="2">
    <source>
        <dbReference type="EMBL" id="KRG44153.1"/>
    </source>
</evidence>
<dbReference type="EMBL" id="LLXS01000009">
    <property type="protein sequence ID" value="KRG44153.1"/>
    <property type="molecule type" value="Genomic_DNA"/>
</dbReference>
<dbReference type="Proteomes" id="UP000050836">
    <property type="component" value="Unassembled WGS sequence"/>
</dbReference>
<proteinExistence type="predicted"/>
<name>A0A0R0AID7_9GAMM</name>
<accession>A0A0R0AID7</accession>
<dbReference type="AlphaFoldDB" id="A0A0R0AID7"/>
<evidence type="ECO:0000256" key="1">
    <source>
        <dbReference type="SAM" id="MobiDB-lite"/>
    </source>
</evidence>
<reference evidence="2 3" key="1">
    <citation type="submission" date="2015-10" db="EMBL/GenBank/DDBJ databases">
        <title>Genome sequencing and analysis of members of genus Stenotrophomonas.</title>
        <authorList>
            <person name="Patil P.P."/>
            <person name="Midha S."/>
            <person name="Patil P.B."/>
        </authorList>
    </citation>
    <scope>NUCLEOTIDE SEQUENCE [LARGE SCALE GENOMIC DNA]</scope>
    <source>
        <strain evidence="2 3">JCM 9942</strain>
    </source>
</reference>
<keyword evidence="3" id="KW-1185">Reference proteome</keyword>
<comment type="caution">
    <text evidence="2">The sequence shown here is derived from an EMBL/GenBank/DDBJ whole genome shotgun (WGS) entry which is preliminary data.</text>
</comment>
<organism evidence="2 3">
    <name type="scientific">Stenotrophomonas pictorum JCM 9942</name>
    <dbReference type="NCBI Taxonomy" id="1236960"/>
    <lineage>
        <taxon>Bacteria</taxon>
        <taxon>Pseudomonadati</taxon>
        <taxon>Pseudomonadota</taxon>
        <taxon>Gammaproteobacteria</taxon>
        <taxon>Lysobacterales</taxon>
        <taxon>Lysobacteraceae</taxon>
        <taxon>Stenotrophomonas</taxon>
    </lineage>
</organism>
<gene>
    <name evidence="2" type="ORF">ARC78_06255</name>
</gene>